<reference evidence="10" key="1">
    <citation type="submission" date="2016-10" db="EMBL/GenBank/DDBJ databases">
        <authorList>
            <person name="Varghese N."/>
            <person name="Submissions S."/>
        </authorList>
    </citation>
    <scope>NUCLEOTIDE SEQUENCE [LARGE SCALE GENOMIC DNA]</scope>
    <source>
        <strain evidence="10">GAS369</strain>
    </source>
</reference>
<dbReference type="Gene3D" id="3.40.50.80">
    <property type="entry name" value="Nucleotide-binding domain of ferredoxin-NADP reductase (FNR) module"/>
    <property type="match status" value="1"/>
</dbReference>
<evidence type="ECO:0000256" key="1">
    <source>
        <dbReference type="ARBA" id="ARBA00022630"/>
    </source>
</evidence>
<keyword evidence="2" id="KW-0001">2Fe-2S</keyword>
<dbReference type="SUPFAM" id="SSF54292">
    <property type="entry name" value="2Fe-2S ferredoxin-like"/>
    <property type="match status" value="1"/>
</dbReference>
<dbReference type="SUPFAM" id="SSF63380">
    <property type="entry name" value="Riboflavin synthase domain-like"/>
    <property type="match status" value="1"/>
</dbReference>
<evidence type="ECO:0000259" key="8">
    <source>
        <dbReference type="PROSITE" id="PS51384"/>
    </source>
</evidence>
<dbReference type="InterPro" id="IPR012675">
    <property type="entry name" value="Beta-grasp_dom_sf"/>
</dbReference>
<keyword evidence="5" id="KW-0408">Iron</keyword>
<feature type="domain" description="FAD-binding FR-type" evidence="8">
    <location>
        <begin position="1"/>
        <end position="109"/>
    </location>
</feature>
<evidence type="ECO:0000256" key="6">
    <source>
        <dbReference type="ARBA" id="ARBA00023014"/>
    </source>
</evidence>
<keyword evidence="4" id="KW-0560">Oxidoreductase</keyword>
<evidence type="ECO:0000313" key="10">
    <source>
        <dbReference type="Proteomes" id="UP000243904"/>
    </source>
</evidence>
<keyword evidence="6" id="KW-0411">Iron-sulfur</keyword>
<dbReference type="InterPro" id="IPR001433">
    <property type="entry name" value="OxRdtase_FAD/NAD-bd"/>
</dbReference>
<dbReference type="InterPro" id="IPR006058">
    <property type="entry name" value="2Fe2S_fd_BS"/>
</dbReference>
<keyword evidence="10" id="KW-1185">Reference proteome</keyword>
<dbReference type="GO" id="GO:0008168">
    <property type="term" value="F:methyltransferase activity"/>
    <property type="evidence" value="ECO:0007669"/>
    <property type="project" value="UniProtKB-KW"/>
</dbReference>
<dbReference type="Pfam" id="PF00175">
    <property type="entry name" value="NAD_binding_1"/>
    <property type="match status" value="1"/>
</dbReference>
<dbReference type="PROSITE" id="PS00197">
    <property type="entry name" value="2FE2S_FER_1"/>
    <property type="match status" value="1"/>
</dbReference>
<keyword evidence="3" id="KW-0479">Metal-binding</keyword>
<dbReference type="Gene3D" id="3.10.20.30">
    <property type="match status" value="1"/>
</dbReference>
<dbReference type="GO" id="GO:0051537">
    <property type="term" value="F:2 iron, 2 sulfur cluster binding"/>
    <property type="evidence" value="ECO:0007669"/>
    <property type="project" value="UniProtKB-KW"/>
</dbReference>
<evidence type="ECO:0000313" key="9">
    <source>
        <dbReference type="EMBL" id="SDT10649.1"/>
    </source>
</evidence>
<dbReference type="PANTHER" id="PTHR47354">
    <property type="entry name" value="NADH OXIDOREDUCTASE HCR"/>
    <property type="match status" value="1"/>
</dbReference>
<dbReference type="Gene3D" id="2.40.30.10">
    <property type="entry name" value="Translation factors"/>
    <property type="match status" value="1"/>
</dbReference>
<keyword evidence="9" id="KW-0808">Transferase</keyword>
<dbReference type="EMBL" id="LT629750">
    <property type="protein sequence ID" value="SDT10649.1"/>
    <property type="molecule type" value="Genomic_DNA"/>
</dbReference>
<dbReference type="InterPro" id="IPR001041">
    <property type="entry name" value="2Fe-2S_ferredoxin-type"/>
</dbReference>
<dbReference type="PANTHER" id="PTHR47354:SF1">
    <property type="entry name" value="CARNITINE MONOOXYGENASE REDUCTASE SUBUNIT"/>
    <property type="match status" value="1"/>
</dbReference>
<name>A0A1H1XP75_9BRAD</name>
<dbReference type="InterPro" id="IPR017927">
    <property type="entry name" value="FAD-bd_FR_type"/>
</dbReference>
<dbReference type="InterPro" id="IPR050415">
    <property type="entry name" value="MRET"/>
</dbReference>
<dbReference type="Proteomes" id="UP000243904">
    <property type="component" value="Chromosome I"/>
</dbReference>
<dbReference type="AlphaFoldDB" id="A0A1H1XP75"/>
<gene>
    <name evidence="9" type="ORF">SAMN05444158_4404</name>
</gene>
<dbReference type="PROSITE" id="PS51384">
    <property type="entry name" value="FAD_FR"/>
    <property type="match status" value="1"/>
</dbReference>
<dbReference type="Pfam" id="PF00111">
    <property type="entry name" value="Fer2"/>
    <property type="match status" value="1"/>
</dbReference>
<accession>A0A1H1XP75</accession>
<dbReference type="PROSITE" id="PS51085">
    <property type="entry name" value="2FE2S_FER_2"/>
    <property type="match status" value="1"/>
</dbReference>
<organism evidence="9 10">
    <name type="scientific">Bradyrhizobium canariense</name>
    <dbReference type="NCBI Taxonomy" id="255045"/>
    <lineage>
        <taxon>Bacteria</taxon>
        <taxon>Pseudomonadati</taxon>
        <taxon>Pseudomonadota</taxon>
        <taxon>Alphaproteobacteria</taxon>
        <taxon>Hyphomicrobiales</taxon>
        <taxon>Nitrobacteraceae</taxon>
        <taxon>Bradyrhizobium</taxon>
    </lineage>
</organism>
<proteinExistence type="predicted"/>
<protein>
    <submittedName>
        <fullName evidence="9">Vanillate O-demethylase ferredoxin subunit</fullName>
    </submittedName>
</protein>
<dbReference type="CDD" id="cd00207">
    <property type="entry name" value="fer2"/>
    <property type="match status" value="1"/>
</dbReference>
<dbReference type="GO" id="GO:0046872">
    <property type="term" value="F:metal ion binding"/>
    <property type="evidence" value="ECO:0007669"/>
    <property type="project" value="UniProtKB-KW"/>
</dbReference>
<evidence type="ECO:0000256" key="3">
    <source>
        <dbReference type="ARBA" id="ARBA00022723"/>
    </source>
</evidence>
<keyword evidence="9" id="KW-0489">Methyltransferase</keyword>
<dbReference type="GO" id="GO:0032259">
    <property type="term" value="P:methylation"/>
    <property type="evidence" value="ECO:0007669"/>
    <property type="project" value="UniProtKB-KW"/>
</dbReference>
<dbReference type="InterPro" id="IPR036010">
    <property type="entry name" value="2Fe-2S_ferredoxin-like_sf"/>
</dbReference>
<sequence length="319" mass="34687">MMMSRLLDLRRVRVAVVGHPATNVMTFDLEEADGRALAPFSPGAHIDVQVPGGPVRQYSLCGKAVALGTYTIAVKKEPQSRGGSSGIHERIGVGTLLSIGSPRNHFPLAPGDHPTLFIAGGIGITPITAMVTALAEEKRAWALHYCARSEHHAAFYHELAKLAPERVHAYFSDTPILDVDALVSRQSLDTHIYSCGPKPLMEAVARATSSWPPEQVHFEWFSAAQHDAGQNTTFEIELARSGVVLTVPPDRTILEVLRDNGHHINSACEQGVCGTCETVVISGEPEHRDTLLSAEERAANKTMMICVSRARTPRLRLQL</sequence>
<dbReference type="InterPro" id="IPR039261">
    <property type="entry name" value="FNR_nucleotide-bd"/>
</dbReference>
<evidence type="ECO:0000259" key="7">
    <source>
        <dbReference type="PROSITE" id="PS51085"/>
    </source>
</evidence>
<keyword evidence="1" id="KW-0285">Flavoprotein</keyword>
<feature type="domain" description="2Fe-2S ferredoxin-type" evidence="7">
    <location>
        <begin position="234"/>
        <end position="319"/>
    </location>
</feature>
<dbReference type="PRINTS" id="PR00409">
    <property type="entry name" value="PHDIOXRDTASE"/>
</dbReference>
<dbReference type="InterPro" id="IPR017938">
    <property type="entry name" value="Riboflavin_synthase-like_b-brl"/>
</dbReference>
<dbReference type="GO" id="GO:0016491">
    <property type="term" value="F:oxidoreductase activity"/>
    <property type="evidence" value="ECO:0007669"/>
    <property type="project" value="UniProtKB-KW"/>
</dbReference>
<evidence type="ECO:0000256" key="5">
    <source>
        <dbReference type="ARBA" id="ARBA00023004"/>
    </source>
</evidence>
<evidence type="ECO:0000256" key="4">
    <source>
        <dbReference type="ARBA" id="ARBA00023002"/>
    </source>
</evidence>
<evidence type="ECO:0000256" key="2">
    <source>
        <dbReference type="ARBA" id="ARBA00022714"/>
    </source>
</evidence>
<dbReference type="SUPFAM" id="SSF52343">
    <property type="entry name" value="Ferredoxin reductase-like, C-terminal NADP-linked domain"/>
    <property type="match status" value="1"/>
</dbReference>
<dbReference type="CDD" id="cd06185">
    <property type="entry name" value="PDR_like"/>
    <property type="match status" value="1"/>
</dbReference>